<dbReference type="Pfam" id="PF13513">
    <property type="entry name" value="HEAT_EZ"/>
    <property type="match status" value="1"/>
</dbReference>
<dbReference type="InterPro" id="IPR011989">
    <property type="entry name" value="ARM-like"/>
</dbReference>
<dbReference type="InterPro" id="IPR058584">
    <property type="entry name" value="IMB1_TNPO1-like_TPR"/>
</dbReference>
<dbReference type="GO" id="GO:0006606">
    <property type="term" value="P:protein import into nucleus"/>
    <property type="evidence" value="ECO:0007669"/>
    <property type="project" value="InterPro"/>
</dbReference>
<reference evidence="10" key="1">
    <citation type="submission" date="2020-01" db="EMBL/GenBank/DDBJ databases">
        <title>Development of genomics and gene disruption for Polysphondylium violaceum indicates a role for the polyketide synthase stlB in stalk morphogenesis.</title>
        <authorList>
            <person name="Narita B."/>
            <person name="Kawabe Y."/>
            <person name="Kin K."/>
            <person name="Saito T."/>
            <person name="Gibbs R."/>
            <person name="Kuspa A."/>
            <person name="Muzny D."/>
            <person name="Queller D."/>
            <person name="Richards S."/>
            <person name="Strassman J."/>
            <person name="Sucgang R."/>
            <person name="Worley K."/>
            <person name="Schaap P."/>
        </authorList>
    </citation>
    <scope>NUCLEOTIDE SEQUENCE</scope>
    <source>
        <strain evidence="10">QSvi11</strain>
    </source>
</reference>
<evidence type="ECO:0000256" key="2">
    <source>
        <dbReference type="ARBA" id="ARBA00004496"/>
    </source>
</evidence>
<dbReference type="InterPro" id="IPR057672">
    <property type="entry name" value="TPR_IPO4/5"/>
</dbReference>
<dbReference type="OrthoDB" id="30818at2759"/>
<dbReference type="InterPro" id="IPR040122">
    <property type="entry name" value="Importin_beta"/>
</dbReference>
<evidence type="ECO:0008006" key="12">
    <source>
        <dbReference type="Google" id="ProtNLM"/>
    </source>
</evidence>
<keyword evidence="6" id="KW-0653">Protein transport</keyword>
<evidence type="ECO:0000313" key="11">
    <source>
        <dbReference type="Proteomes" id="UP000695562"/>
    </source>
</evidence>
<dbReference type="EMBL" id="AJWJ01000131">
    <property type="protein sequence ID" value="KAF2074758.1"/>
    <property type="molecule type" value="Genomic_DNA"/>
</dbReference>
<evidence type="ECO:0000256" key="5">
    <source>
        <dbReference type="ARBA" id="ARBA00022737"/>
    </source>
</evidence>
<dbReference type="Pfam" id="PF25780">
    <property type="entry name" value="TPR_IPO5"/>
    <property type="match status" value="1"/>
</dbReference>
<evidence type="ECO:0000256" key="3">
    <source>
        <dbReference type="ARBA" id="ARBA00022448"/>
    </source>
</evidence>
<organism evidence="10 11">
    <name type="scientific">Polysphondylium violaceum</name>
    <dbReference type="NCBI Taxonomy" id="133409"/>
    <lineage>
        <taxon>Eukaryota</taxon>
        <taxon>Amoebozoa</taxon>
        <taxon>Evosea</taxon>
        <taxon>Eumycetozoa</taxon>
        <taxon>Dictyostelia</taxon>
        <taxon>Dictyosteliales</taxon>
        <taxon>Dictyosteliaceae</taxon>
        <taxon>Polysphondylium</taxon>
    </lineage>
</organism>
<keyword evidence="5" id="KW-0677">Repeat</keyword>
<evidence type="ECO:0000256" key="7">
    <source>
        <dbReference type="ARBA" id="ARBA00023242"/>
    </source>
</evidence>
<comment type="subcellular location">
    <subcellularLocation>
        <location evidence="2">Cytoplasm</location>
    </subcellularLocation>
    <subcellularLocation>
        <location evidence="1">Nucleus</location>
    </subcellularLocation>
</comment>
<keyword evidence="4" id="KW-0963">Cytoplasm</keyword>
<evidence type="ECO:0000259" key="8">
    <source>
        <dbReference type="Pfam" id="PF25574"/>
    </source>
</evidence>
<dbReference type="Pfam" id="PF25574">
    <property type="entry name" value="TPR_IMB1"/>
    <property type="match status" value="1"/>
</dbReference>
<gene>
    <name evidence="10" type="ORF">CYY_003946</name>
</gene>
<keyword evidence="7" id="KW-0539">Nucleus</keyword>
<dbReference type="InterPro" id="IPR016024">
    <property type="entry name" value="ARM-type_fold"/>
</dbReference>
<dbReference type="Gene3D" id="1.25.10.10">
    <property type="entry name" value="Leucine-rich Repeat Variant"/>
    <property type="match status" value="1"/>
</dbReference>
<dbReference type="AlphaFoldDB" id="A0A8J4V0S5"/>
<dbReference type="SUPFAM" id="SSF48371">
    <property type="entry name" value="ARM repeat"/>
    <property type="match status" value="2"/>
</dbReference>
<dbReference type="PANTHER" id="PTHR10527">
    <property type="entry name" value="IMPORTIN BETA"/>
    <property type="match status" value="1"/>
</dbReference>
<keyword evidence="3" id="KW-0813">Transport</keyword>
<name>A0A8J4V0S5_9MYCE</name>
<sequence length="1066" mass="119976">MEIPPDLINTLVGLASGNNDLIKQSENVFKKFKTESPDVLVRSLILMMKIADDQPLLKEYAPVLLRQLIHPNAQESVWEKLSLETKVYLKDQLIERLQLETKPSILHKIVTLVSTVASDLIEKGIWPDLLQFLIAGTTSQIEHLRESSFSILGTVILDLSQMITPQTYPTFVQVIENGLKDPSLKVRIAALGAINSFIEIDADNSVQFKKLIPNMISTITSALEVSEEKSAQNSILSFILIVEANSNWVKDHFPLIYQTFFEIMISPDFEEETRHFCVEFFITVAENKPSLIKQPQYLAPITQKLLEWVTTVEDVNLGEWDKSEGENDPEELPDYSVALDALERLSFYVPKNLTDQVFPILNSLLQSPKWNQRYAALIVLTMIADGCKKSLGPHLKSILEKILGLANDEHPRVRYALFYCLCQLSIDFRSKIQKNADHLIPLALRRLGEEKSRRVVVCICKFLTEFLDDIKSEIAIKFKDQFFGTLEPLVTSQDIIISQDALNTFSSVIDGIGAEFTPYYDRFMPFLFNIISKNGKEYATLRGRAIETISLIGLAVKKEKFAPYCQQLMLHLKDQPKFANDDPQTDFFLRAYTRFCQCLGEDFVPFLPIVMAPLVDALTNEISISTEQFSTDFVQDSIASDSTMAAENKALALHLLSIYAAELKRHLAPYAERLFQETLKLINYKYNEEIKNNAVEFLPQITKILKSDCEAKGDNSFGPIKIVFEHTIQHLIKSLEQEESIDSISIKLKALCEMVDIVTSNVTHYLPEFFSVINETLQTLVESDKVYTENLDEEDDDQQESYVKDSLDEGFNNIAILAGDICIHAKEQAVGLMSNIIPTIISLIEGSRAEIKSSMICIFDDIIESCGEPGFSLFPHIIPPIMASCLPNPANSSDVLQSAAFGLGVAAQYGKEHFASFAFESIKVLSALILRPDAKSEDNITSTENAISALGKIISHLPHHLNQYLPELVSQYIMQLPIQDEGEYGSSINSLFLLMTNPESSKVIFGSGDLFIKSLVSLAEAHKKKVVTAEFHAAIKQLFSDKTPQLQEVFLHLNPNERENVKELLN</sequence>
<accession>A0A8J4V0S5</accession>
<dbReference type="GO" id="GO:0005634">
    <property type="term" value="C:nucleus"/>
    <property type="evidence" value="ECO:0007669"/>
    <property type="project" value="UniProtKB-SubCell"/>
</dbReference>
<evidence type="ECO:0000256" key="6">
    <source>
        <dbReference type="ARBA" id="ARBA00022927"/>
    </source>
</evidence>
<comment type="caution">
    <text evidence="10">The sequence shown here is derived from an EMBL/GenBank/DDBJ whole genome shotgun (WGS) entry which is preliminary data.</text>
</comment>
<evidence type="ECO:0000259" key="9">
    <source>
        <dbReference type="Pfam" id="PF25780"/>
    </source>
</evidence>
<feature type="domain" description="Importin subunit beta-1/Transportin-1-like TPR repeats" evidence="8">
    <location>
        <begin position="459"/>
        <end position="633"/>
    </location>
</feature>
<dbReference type="Proteomes" id="UP000695562">
    <property type="component" value="Unassembled WGS sequence"/>
</dbReference>
<evidence type="ECO:0000313" key="10">
    <source>
        <dbReference type="EMBL" id="KAF2074758.1"/>
    </source>
</evidence>
<evidence type="ECO:0000256" key="4">
    <source>
        <dbReference type="ARBA" id="ARBA00022490"/>
    </source>
</evidence>
<evidence type="ECO:0000256" key="1">
    <source>
        <dbReference type="ARBA" id="ARBA00004123"/>
    </source>
</evidence>
<keyword evidence="11" id="KW-1185">Reference proteome</keyword>
<dbReference type="Pfam" id="PF18808">
    <property type="entry name" value="Importin_rep_4"/>
    <property type="match status" value="1"/>
</dbReference>
<dbReference type="GO" id="GO:0005737">
    <property type="term" value="C:cytoplasm"/>
    <property type="evidence" value="ECO:0007669"/>
    <property type="project" value="UniProtKB-SubCell"/>
</dbReference>
<protein>
    <recommendedName>
        <fullName evidence="12">Importin N-terminal domain-containing protein</fullName>
    </recommendedName>
</protein>
<dbReference type="InterPro" id="IPR041653">
    <property type="entry name" value="Importin_rep_4"/>
</dbReference>
<proteinExistence type="predicted"/>
<feature type="domain" description="IPO4/5-like TPR repeats" evidence="9">
    <location>
        <begin position="102"/>
        <end position="258"/>
    </location>
</feature>